<gene>
    <name evidence="2" type="ORF">THASP1DRAFT_30051</name>
</gene>
<dbReference type="OrthoDB" id="5579818at2759"/>
<dbReference type="AlphaFoldDB" id="A0A4P9XQ29"/>
<protein>
    <submittedName>
        <fullName evidence="2">Uncharacterized protein</fullName>
    </submittedName>
</protein>
<dbReference type="Proteomes" id="UP000271241">
    <property type="component" value="Unassembled WGS sequence"/>
</dbReference>
<organism evidence="2 3">
    <name type="scientific">Thamnocephalis sphaerospora</name>
    <dbReference type="NCBI Taxonomy" id="78915"/>
    <lineage>
        <taxon>Eukaryota</taxon>
        <taxon>Fungi</taxon>
        <taxon>Fungi incertae sedis</taxon>
        <taxon>Zoopagomycota</taxon>
        <taxon>Zoopagomycotina</taxon>
        <taxon>Zoopagomycetes</taxon>
        <taxon>Zoopagales</taxon>
        <taxon>Sigmoideomycetaceae</taxon>
        <taxon>Thamnocephalis</taxon>
    </lineage>
</organism>
<evidence type="ECO:0000313" key="2">
    <source>
        <dbReference type="EMBL" id="RKP08134.1"/>
    </source>
</evidence>
<reference evidence="3" key="1">
    <citation type="journal article" date="2018" name="Nat. Microbiol.">
        <title>Leveraging single-cell genomics to expand the fungal tree of life.</title>
        <authorList>
            <person name="Ahrendt S.R."/>
            <person name="Quandt C.A."/>
            <person name="Ciobanu D."/>
            <person name="Clum A."/>
            <person name="Salamov A."/>
            <person name="Andreopoulos B."/>
            <person name="Cheng J.F."/>
            <person name="Woyke T."/>
            <person name="Pelin A."/>
            <person name="Henrissat B."/>
            <person name="Reynolds N.K."/>
            <person name="Benny G.L."/>
            <person name="Smith M.E."/>
            <person name="James T.Y."/>
            <person name="Grigoriev I.V."/>
        </authorList>
    </citation>
    <scope>NUCLEOTIDE SEQUENCE [LARGE SCALE GENOMIC DNA]</scope>
    <source>
        <strain evidence="3">RSA 1356</strain>
    </source>
</reference>
<sequence length="471" mass="53413">MQACEAGFLEWCARTATKQSDAKINASLVTCWGVLDWRDMYRRRVCTERNWKQSRYIRRVYAFPQIPGYKSYEERADGWFHGTSAHASAATIHLTSKDGREKSIVDHTYGLDGDCVPDTEQRRSESQRELDAQSPTSLNLVYFNNEYIRARNRPELLDELQTRLQRDRGRHPHLDELYDAAYNVLGKLAGCYKHNHMIVSWGCWNMFVVLNGRGNCDIIARNIVYKTTRKELLDTVPHTRLAIIRAALKSVVIYMASLEKEGKNMRWRLVEIFTDQPFKTICSGVVRLELETACKIDYVFPIVEHGSERVNRVGARISLVSPQLSHMCEAIVHDISASTAANAPVLPLLKKSVQACGITRLPGGFAFVQDNQIICPVEKPTQCAKIQPYDDRGVASGPGKSLTMELGSSSKKLQQIGIISYKPTREITAVFDYKHDETRFEYSGRTISTLPSPHPWISGDIAQMRLDARPL</sequence>
<keyword evidence="3" id="KW-1185">Reference proteome</keyword>
<name>A0A4P9XQ29_9FUNG</name>
<accession>A0A4P9XQ29</accession>
<feature type="region of interest" description="Disordered" evidence="1">
    <location>
        <begin position="114"/>
        <end position="133"/>
    </location>
</feature>
<feature type="compositionally biased region" description="Basic and acidic residues" evidence="1">
    <location>
        <begin position="119"/>
        <end position="131"/>
    </location>
</feature>
<evidence type="ECO:0000256" key="1">
    <source>
        <dbReference type="SAM" id="MobiDB-lite"/>
    </source>
</evidence>
<evidence type="ECO:0000313" key="3">
    <source>
        <dbReference type="Proteomes" id="UP000271241"/>
    </source>
</evidence>
<proteinExistence type="predicted"/>
<dbReference type="EMBL" id="KZ992633">
    <property type="protein sequence ID" value="RKP08134.1"/>
    <property type="molecule type" value="Genomic_DNA"/>
</dbReference>